<keyword evidence="2" id="KW-0812">Transmembrane</keyword>
<dbReference type="InterPro" id="IPR050445">
    <property type="entry name" value="Bact_polysacc_biosynth/exp"/>
</dbReference>
<sequence length="718" mass="82995">MDITVYISRFLYRIRYQLLFGSMLVTLLVAYFTQFLPKTYTVSTSIYTGIVSSSGLSEDNKTSYFEQNSTFDNIINLTKSKGTLEKVSLKLFALNMMYGNPNADNKYIMAKNYRALLKIVPESVHKLIDKKSFENTVRNLEKYRTEEPDNFLYGLFSYDAAFYSYNALKTVIVRRINNSDLIEISYKSSDPGISLSTVKLLSEELSNAYNNLRFKTVNDIVKYYEEQLRILQARLTKQEDELTNYNVKNNVINYLEQTKAIAISRTNYEDRCEAIRREYESSSNLVKQLEQRMETRAKLFRANTEFIDALSDITTINGKITEIQNFSTEEAQANDPDLKEYQQKLKETEKKIGAISNDINEYKYSTEGVAIDDMVSQWLDAVIRSTKAEAELKVLEKREKDYEEQYKVFSPVGTQIHRKEREIKFTEESYLEVLHGLNLAKLKQKDLELTSSNLNTITAPTFPLMNDNRKRALLVIAAFIGSLIFILGYYMVQELLDRTLRDAERTHRLTRTNILGAFTGNVQLRYRGYIKACNRISASYACNRLTPYLRKGETTCVNLLSIEKGEGKTFIANYFKEYWEERGLRVSYFEVEKEILENPSFLLSTDFKELIECHQHPDILLIEQAYAQSHMIPSALIGKADVNLLVANAQRVWKNSDDELLGFLKELSGETPFYIYLNNASRFAVEDFTGQLPPKSSVSTIAYRMRYLGFTARKDNVK</sequence>
<keyword evidence="1" id="KW-0175">Coiled coil</keyword>
<evidence type="ECO:0000256" key="2">
    <source>
        <dbReference type="SAM" id="Phobius"/>
    </source>
</evidence>
<dbReference type="PANTHER" id="PTHR32309:SF13">
    <property type="entry name" value="FERRIC ENTEROBACTIN TRANSPORT PROTEIN FEPE"/>
    <property type="match status" value="1"/>
</dbReference>
<reference evidence="3 5" key="1">
    <citation type="submission" date="2015-09" db="EMBL/GenBank/DDBJ databases">
        <authorList>
            <consortium name="Pathogen Informatics"/>
        </authorList>
    </citation>
    <scope>NUCLEOTIDE SEQUENCE [LARGE SCALE GENOMIC DNA]</scope>
    <source>
        <strain evidence="3 5">2789STDY5608822</strain>
    </source>
</reference>
<feature type="transmembrane region" description="Helical" evidence="2">
    <location>
        <begin position="472"/>
        <end position="492"/>
    </location>
</feature>
<dbReference type="GO" id="GO:0004713">
    <property type="term" value="F:protein tyrosine kinase activity"/>
    <property type="evidence" value="ECO:0007669"/>
    <property type="project" value="TreeGrafter"/>
</dbReference>
<keyword evidence="2" id="KW-1133">Transmembrane helix</keyword>
<keyword evidence="2" id="KW-0472">Membrane</keyword>
<evidence type="ECO:0000313" key="5">
    <source>
        <dbReference type="Proteomes" id="UP000095455"/>
    </source>
</evidence>
<organism evidence="4 6">
    <name type="scientific">Parabacteroides distasonis</name>
    <dbReference type="NCBI Taxonomy" id="823"/>
    <lineage>
        <taxon>Bacteria</taxon>
        <taxon>Pseudomonadati</taxon>
        <taxon>Bacteroidota</taxon>
        <taxon>Bacteroidia</taxon>
        <taxon>Bacteroidales</taxon>
        <taxon>Tannerellaceae</taxon>
        <taxon>Parabacteroides</taxon>
    </lineage>
</organism>
<dbReference type="EMBL" id="CYYK01000010">
    <property type="protein sequence ID" value="CUO68573.1"/>
    <property type="molecule type" value="Genomic_DNA"/>
</dbReference>
<evidence type="ECO:0000313" key="4">
    <source>
        <dbReference type="EMBL" id="MRZ53536.1"/>
    </source>
</evidence>
<evidence type="ECO:0000313" key="6">
    <source>
        <dbReference type="Proteomes" id="UP000432516"/>
    </source>
</evidence>
<dbReference type="AlphaFoldDB" id="A0A174H183"/>
<gene>
    <name evidence="3" type="ORF">ERS852380_02865</name>
    <name evidence="4" type="ORF">GKD68_02040</name>
</gene>
<proteinExistence type="predicted"/>
<dbReference type="PANTHER" id="PTHR32309">
    <property type="entry name" value="TYROSINE-PROTEIN KINASE"/>
    <property type="match status" value="1"/>
</dbReference>
<dbReference type="Proteomes" id="UP000095455">
    <property type="component" value="Unassembled WGS sequence"/>
</dbReference>
<name>A0A174H183_PARDI</name>
<dbReference type="GO" id="GO:0005886">
    <property type="term" value="C:plasma membrane"/>
    <property type="evidence" value="ECO:0007669"/>
    <property type="project" value="TreeGrafter"/>
</dbReference>
<comment type="caution">
    <text evidence="4">The sequence shown here is derived from an EMBL/GenBank/DDBJ whole genome shotgun (WGS) entry which is preliminary data.</text>
</comment>
<evidence type="ECO:0000256" key="1">
    <source>
        <dbReference type="SAM" id="Coils"/>
    </source>
</evidence>
<dbReference type="EMBL" id="WKNE01000001">
    <property type="protein sequence ID" value="MRZ53536.1"/>
    <property type="molecule type" value="Genomic_DNA"/>
</dbReference>
<feature type="transmembrane region" description="Helical" evidence="2">
    <location>
        <begin position="18"/>
        <end position="36"/>
    </location>
</feature>
<feature type="coiled-coil region" evidence="1">
    <location>
        <begin position="221"/>
        <end position="248"/>
    </location>
</feature>
<reference evidence="4 6" key="2">
    <citation type="journal article" date="2019" name="Nat. Med.">
        <title>A library of human gut bacterial isolates paired with longitudinal multiomics data enables mechanistic microbiome research.</title>
        <authorList>
            <person name="Poyet M."/>
            <person name="Groussin M."/>
            <person name="Gibbons S.M."/>
            <person name="Avila-Pacheco J."/>
            <person name="Jiang X."/>
            <person name="Kearney S.M."/>
            <person name="Perrotta A.R."/>
            <person name="Berdy B."/>
            <person name="Zhao S."/>
            <person name="Lieberman T.D."/>
            <person name="Swanson P.K."/>
            <person name="Smith M."/>
            <person name="Roesemann S."/>
            <person name="Alexander J.E."/>
            <person name="Rich S.A."/>
            <person name="Livny J."/>
            <person name="Vlamakis H."/>
            <person name="Clish C."/>
            <person name="Bullock K."/>
            <person name="Deik A."/>
            <person name="Scott J."/>
            <person name="Pierce K.A."/>
            <person name="Xavier R.J."/>
            <person name="Alm E.J."/>
        </authorList>
    </citation>
    <scope>NUCLEOTIDE SEQUENCE [LARGE SCALE GENOMIC DNA]</scope>
    <source>
        <strain evidence="4 6">BIOML-A2</strain>
    </source>
</reference>
<accession>A0A174H183</accession>
<evidence type="ECO:0000313" key="3">
    <source>
        <dbReference type="EMBL" id="CUO68573.1"/>
    </source>
</evidence>
<dbReference type="Proteomes" id="UP000432516">
    <property type="component" value="Unassembled WGS sequence"/>
</dbReference>
<protein>
    <submittedName>
        <fullName evidence="3">Capsular polysaccharide biosynthesis protein</fullName>
    </submittedName>
</protein>
<dbReference type="RefSeq" id="WP_057317316.1">
    <property type="nucleotide sequence ID" value="NZ_CABMKT010000002.1"/>
</dbReference>